<gene>
    <name evidence="2" type="ORF">FOL47_006895</name>
</gene>
<organism evidence="2 3">
    <name type="scientific">Perkinsus chesapeaki</name>
    <name type="common">Clam parasite</name>
    <name type="synonym">Perkinsus andrewsi</name>
    <dbReference type="NCBI Taxonomy" id="330153"/>
    <lineage>
        <taxon>Eukaryota</taxon>
        <taxon>Sar</taxon>
        <taxon>Alveolata</taxon>
        <taxon>Perkinsozoa</taxon>
        <taxon>Perkinsea</taxon>
        <taxon>Perkinsida</taxon>
        <taxon>Perkinsidae</taxon>
        <taxon>Perkinsus</taxon>
    </lineage>
</organism>
<dbReference type="OrthoDB" id="432079at2759"/>
<evidence type="ECO:0000313" key="3">
    <source>
        <dbReference type="Proteomes" id="UP000591131"/>
    </source>
</evidence>
<name>A0A7J6LP00_PERCH</name>
<reference evidence="2 3" key="1">
    <citation type="submission" date="2020-04" db="EMBL/GenBank/DDBJ databases">
        <title>Perkinsus chesapeaki whole genome sequence.</title>
        <authorList>
            <person name="Bogema D.R."/>
        </authorList>
    </citation>
    <scope>NUCLEOTIDE SEQUENCE [LARGE SCALE GENOMIC DNA]</scope>
    <source>
        <strain evidence="2">ATCC PRA-425</strain>
    </source>
</reference>
<dbReference type="EMBL" id="JAAPAO010000395">
    <property type="protein sequence ID" value="KAF4660944.1"/>
    <property type="molecule type" value="Genomic_DNA"/>
</dbReference>
<comment type="caution">
    <text evidence="2">The sequence shown here is derived from an EMBL/GenBank/DDBJ whole genome shotgun (WGS) entry which is preliminary data.</text>
</comment>
<protein>
    <submittedName>
        <fullName evidence="2">Uncharacterized protein</fullName>
    </submittedName>
</protein>
<dbReference type="SUPFAM" id="SSF118310">
    <property type="entry name" value="AN1-like Zinc finger"/>
    <property type="match status" value="1"/>
</dbReference>
<feature type="region of interest" description="Disordered" evidence="1">
    <location>
        <begin position="1030"/>
        <end position="1059"/>
    </location>
</feature>
<accession>A0A7J6LP00</accession>
<evidence type="ECO:0000256" key="1">
    <source>
        <dbReference type="SAM" id="MobiDB-lite"/>
    </source>
</evidence>
<feature type="region of interest" description="Disordered" evidence="1">
    <location>
        <begin position="998"/>
        <end position="1017"/>
    </location>
</feature>
<dbReference type="AlphaFoldDB" id="A0A7J6LP00"/>
<keyword evidence="3" id="KW-1185">Reference proteome</keyword>
<dbReference type="Proteomes" id="UP000591131">
    <property type="component" value="Unassembled WGS sequence"/>
</dbReference>
<dbReference type="InterPro" id="IPR035896">
    <property type="entry name" value="AN1-like_Znf"/>
</dbReference>
<proteinExistence type="predicted"/>
<sequence>MTGTSPSMKASAVPFQSLFEMLSEADGPFHRVLSEKNMSTIEAGVVISLIKSFAKQTACEPPPEDEEVYIQYWIDHYQRKSLPCASICLNAAASSGGPTTEMTAVSDSEYDMVYRIGRRDLVKLVYKFFAIRREVDWLSSRPLLPGKVVKVSSRSLSMSTIASSGRAEPSPIEPLLKPVSTLGSLSSPFGGVHSEDRKNDAPSKLLLLPPLQYTRVIDLFIACDADWKRLGDDGILPKDPDYRPSFFEGESKLVASDVTAYFKSIKDKAKWGLKGVGEPQLLEYLHNFIDGRDETFPILGAFEKQNGYRSLDVSSLFRFWASLTPYQKSSYRLRGLSRSQALDVITKIAEREIKKQKEAAGFAEQSGKDILERSKSRYLHILPTPLSELARPKRHTMSTESQLASMRLFQLLRRHGPNDAAVMAALAEYKETLGPHHSYDAFVVLLKEARKLRIISTIDSPSGRLPLGQGDRADAMRMSELHEAMQRHSALKRKVFTIVNHSVSRTSDLFGVTSSGFLEHLFADLCQAVGEDRICDLFGCHDIDRSTAIRVINAAISVGEDGTLNIEMKRHMPLVEVRIQGLTFDVLAKEKIIGRSDAKGIARFVAFERRLSIKMPKRCSWRGEQVEVSKLWKIAPPQFARYCSETLMKRIQSHRRWALSRHGLGFWAPLGRSVGACFNQKVHLSIEVNKASQYDEMVARLSGGSRIAKRMRRSTFMLNGEIDNCRFIPAAGGHAPGEHAAGQGRRSRTIDDFVTSLGSKSENGQPGCYSLIRRWGRVKRAKALCQQGYLLAAKTYLDKAFNVRQIMEHFACMHPGCLKPLPTSATPCKCGGMFCNTHSHPRCHSCHETGLRLATIIGTVGEMSEGKCGIEETFDDRTMLGLLLHVLEVSRTINEGLKRRRWGRIPGTTGKEVLALRKCSKGVQVMCGLRRRRREYSTRDDRFPRCSFARRNAASDRRLLRRALGRRQVHHHGSTKAITESDAIESFQQLRTSMAVAQRSSVERLSKPKPRPKAPQLSLVRRFKARRVPSSIGGRPFTRRSQPAPSAPPVVASSKGEGEKAGKVAQSIVSAIVERAAMSESSSTVHCVNDEGPPNPQLHLAGSQRTEIEQAGTEADVSGVVDAILVEPSDDEAAAVLAIEDKPSSVAVLPVIVEDPQLAITDDKNEAERWAQLSPREPPAHKEEGRELVYDPKKYTDEIVESDWLVERTLPSSSLSATRATKLLTKDSLSALFSTSIPLTGVDQTEGEDLEKLFASVDLNSL</sequence>
<evidence type="ECO:0000313" key="2">
    <source>
        <dbReference type="EMBL" id="KAF4660944.1"/>
    </source>
</evidence>